<evidence type="ECO:0000313" key="2">
    <source>
        <dbReference type="Proteomes" id="UP000016714"/>
    </source>
</evidence>
<sequence length="43" mass="4812">MVSPGKMIKMNKKMVCKKQTKIDKAIILSACRHYLAVIVTTSC</sequence>
<protein>
    <submittedName>
        <fullName evidence="1">Uncharacterized protein</fullName>
    </submittedName>
</protein>
<dbReference type="EMBL" id="CP006719">
    <property type="protein sequence ID" value="AGV20128.1"/>
    <property type="molecule type" value="Genomic_DNA"/>
</dbReference>
<accession>A0A2I3CQV5</accession>
<proteinExistence type="predicted"/>
<gene>
    <name evidence="1" type="ORF">N646_4319</name>
</gene>
<dbReference type="KEGG" id="vag:N646_4319"/>
<dbReference type="AlphaFoldDB" id="A0A2I3CQV5"/>
<name>A0A2I3CQV5_VIBAX</name>
<dbReference type="HOGENOM" id="CLU_3206809_0_0_6"/>
<organism evidence="1 2">
    <name type="scientific">Vibrio alginolyticus (strain ATCC 17749 / DSM 2171 / NBRC 15630 / NCIMB 1903 / NCTC 12160 / XII-53)</name>
    <dbReference type="NCBI Taxonomy" id="1219076"/>
    <lineage>
        <taxon>Bacteria</taxon>
        <taxon>Pseudomonadati</taxon>
        <taxon>Pseudomonadota</taxon>
        <taxon>Gammaproteobacteria</taxon>
        <taxon>Vibrionales</taxon>
        <taxon>Vibrionaceae</taxon>
        <taxon>Vibrio</taxon>
    </lineage>
</organism>
<reference evidence="1 2" key="1">
    <citation type="journal article" date="2015" name="Genome Announc.">
        <title>Complete genome sequence of Vibrio alginolyticus ATCC 17749.</title>
        <authorList>
            <person name="Liu X.F."/>
            <person name="Cao Y."/>
            <person name="Zhang H.L."/>
            <person name="Chen Y.J."/>
            <person name="Hu C.J."/>
        </authorList>
    </citation>
    <scope>NUCLEOTIDE SEQUENCE [LARGE SCALE GENOMIC DNA]</scope>
    <source>
        <strain evidence="2">ATCC 17749 / DSM 2171 / NBRC 15630 / NCIMB 1903 / NCTC 12160 / XII-53</strain>
    </source>
</reference>
<dbReference type="Proteomes" id="UP000016714">
    <property type="component" value="Chromosome 2"/>
</dbReference>
<evidence type="ECO:0000313" key="1">
    <source>
        <dbReference type="EMBL" id="AGV20128.1"/>
    </source>
</evidence>